<dbReference type="EC" id="1.4.3.-" evidence="14"/>
<evidence type="ECO:0000256" key="13">
    <source>
        <dbReference type="PIRSR" id="PIRSR601613-1"/>
    </source>
</evidence>
<dbReference type="Gene3D" id="6.10.250.130">
    <property type="match status" value="1"/>
</dbReference>
<comment type="subcellular location">
    <subcellularLocation>
        <location evidence="2">Mitochondrion outer membrane</location>
        <topology evidence="2">Single-pass type IV membrane protein</topology>
        <orientation evidence="2">Cytoplasmic side</orientation>
    </subcellularLocation>
</comment>
<dbReference type="GO" id="GO:0008131">
    <property type="term" value="F:primary methylamine oxidase activity"/>
    <property type="evidence" value="ECO:0007669"/>
    <property type="project" value="TreeGrafter"/>
</dbReference>
<evidence type="ECO:0000256" key="12">
    <source>
        <dbReference type="ARBA" id="ARBA00048448"/>
    </source>
</evidence>
<dbReference type="STRING" id="113540.ENSSFOP00015051462"/>
<dbReference type="InterPro" id="IPR002937">
    <property type="entry name" value="Amino_oxidase"/>
</dbReference>
<dbReference type="GO" id="GO:0005741">
    <property type="term" value="C:mitochondrial outer membrane"/>
    <property type="evidence" value="ECO:0007669"/>
    <property type="project" value="UniProtKB-SubCell"/>
</dbReference>
<dbReference type="SUPFAM" id="SSF54373">
    <property type="entry name" value="FAD-linked reductases, C-terminal domain"/>
    <property type="match status" value="1"/>
</dbReference>
<evidence type="ECO:0000313" key="17">
    <source>
        <dbReference type="Proteomes" id="UP000034805"/>
    </source>
</evidence>
<dbReference type="PANTHER" id="PTHR43563:SF23">
    <property type="entry name" value="AMINE OXIDASE"/>
    <property type="match status" value="1"/>
</dbReference>
<evidence type="ECO:0000256" key="5">
    <source>
        <dbReference type="ARBA" id="ARBA00022692"/>
    </source>
</evidence>
<evidence type="ECO:0000256" key="2">
    <source>
        <dbReference type="ARBA" id="ARBA00004362"/>
    </source>
</evidence>
<feature type="domain" description="Amine oxidase" evidence="15">
    <location>
        <begin position="3"/>
        <end position="438"/>
    </location>
</feature>
<sequence>MRGLSAAKLLKEAGLTVVVLEARDRVGGRTYTVTGPKFKYVDLGGAYVGPTQNCILRLARELGVKTYLVNEKERLIHYTKGKAYPFRGPFPPAWNPVVYLDYNNLWRTLDSLGKEIPANAPWTCRYAEQWDNMTMKELTDKVCWTRTAKDFARLFVNVNVTSEPHEVSALWFLWYIKLCGGTKRIFSTSNGGQERKFVGGSGQISEKIAEQLKGSVKLKQPVVRVSQHPGGVSVETLTGEKYQGAYVISAIPPGLTMNIHYEPELPPIRNQLIQRVPMGSIIKCMMYYQKAFWKDKGYCGTMMIEDENSPISMTLDDTKPDGSCPCIMGFILARKARELIELTKDERKQQICQIYAKVLGTTEALKPVHYEEKDWCGEQYSGGCYSAYFPPGTFFQFSRALRKPFGRLFFAGTETATKWSGYMDGAVQAGERAAREVLHAMGRISSLEIWKEDEEAQPIRESFLEQWLPSVPAFLSVMTISTVFLGALGLSLVKPSMRPHFFKGPFSTSYPPRHCNLPMCSGGRQRQQQQQGPVLVFSGTPCNRCTQASSPPYSSTIITRNLCRQMVKYLKEKW</sequence>
<organism evidence="16 17">
    <name type="scientific">Scleropages formosus</name>
    <name type="common">Asian bonytongue</name>
    <name type="synonym">Osteoglossum formosum</name>
    <dbReference type="NCBI Taxonomy" id="113540"/>
    <lineage>
        <taxon>Eukaryota</taxon>
        <taxon>Metazoa</taxon>
        <taxon>Chordata</taxon>
        <taxon>Craniata</taxon>
        <taxon>Vertebrata</taxon>
        <taxon>Euteleostomi</taxon>
        <taxon>Actinopterygii</taxon>
        <taxon>Neopterygii</taxon>
        <taxon>Teleostei</taxon>
        <taxon>Osteoglossocephala</taxon>
        <taxon>Osteoglossomorpha</taxon>
        <taxon>Osteoglossiformes</taxon>
        <taxon>Osteoglossidae</taxon>
        <taxon>Scleropages</taxon>
    </lineage>
</organism>
<dbReference type="Pfam" id="PF01593">
    <property type="entry name" value="Amino_oxidase"/>
    <property type="match status" value="1"/>
</dbReference>
<feature type="binding site" evidence="13">
    <location>
        <position position="414"/>
    </location>
    <ligand>
        <name>FAD</name>
        <dbReference type="ChEBI" id="CHEBI:57692"/>
    </ligand>
</feature>
<dbReference type="InterPro" id="IPR050703">
    <property type="entry name" value="Flavin_MAO"/>
</dbReference>
<dbReference type="FunFam" id="1.10.405.10:FF:000005">
    <property type="entry name" value="Amine oxidase [flavin-containing]"/>
    <property type="match status" value="1"/>
</dbReference>
<keyword evidence="4 14" id="KW-0285">Flavoprotein</keyword>
<feature type="binding site" evidence="13">
    <location>
        <position position="330"/>
    </location>
    <ligand>
        <name>substrate</name>
    </ligand>
</feature>
<keyword evidence="11 14" id="KW-0472">Membrane</keyword>
<dbReference type="Gene3D" id="3.90.660.10">
    <property type="match status" value="1"/>
</dbReference>
<dbReference type="EMBL" id="JARO02002829">
    <property type="protein sequence ID" value="KPP71830.1"/>
    <property type="molecule type" value="Genomic_DNA"/>
</dbReference>
<dbReference type="InterPro" id="IPR001613">
    <property type="entry name" value="Flavin_amine_oxidase"/>
</dbReference>
<dbReference type="InterPro" id="IPR036188">
    <property type="entry name" value="FAD/NAD-bd_sf"/>
</dbReference>
<gene>
    <name evidence="16" type="ORF">Z043_109220</name>
</gene>
<evidence type="ECO:0000256" key="4">
    <source>
        <dbReference type="ARBA" id="ARBA00022630"/>
    </source>
</evidence>
<evidence type="ECO:0000256" key="7">
    <source>
        <dbReference type="ARBA" id="ARBA00022827"/>
    </source>
</evidence>
<keyword evidence="5 14" id="KW-0812">Transmembrane</keyword>
<dbReference type="PANTHER" id="PTHR43563">
    <property type="entry name" value="AMINE OXIDASE"/>
    <property type="match status" value="1"/>
</dbReference>
<dbReference type="Gene3D" id="1.10.405.10">
    <property type="entry name" value="Guanine Nucleotide Dissociation Inhibitor, domain 1"/>
    <property type="match status" value="1"/>
</dbReference>
<proteinExistence type="inferred from homology"/>
<reference evidence="16 17" key="1">
    <citation type="submission" date="2015-08" db="EMBL/GenBank/DDBJ databases">
        <title>The genome of the Asian arowana (Scleropages formosus).</title>
        <authorList>
            <person name="Tan M.H."/>
            <person name="Gan H.M."/>
            <person name="Croft L.J."/>
            <person name="Austin C.M."/>
        </authorList>
    </citation>
    <scope>NUCLEOTIDE SEQUENCE [LARGE SCALE GENOMIC DNA]</scope>
    <source>
        <strain evidence="16">Aro1</strain>
    </source>
</reference>
<dbReference type="Proteomes" id="UP000034805">
    <property type="component" value="Unassembled WGS sequence"/>
</dbReference>
<comment type="caution">
    <text evidence="16">The sequence shown here is derived from an EMBL/GenBank/DDBJ whole genome shotgun (WGS) entry which is preliminary data.</text>
</comment>
<evidence type="ECO:0000256" key="8">
    <source>
        <dbReference type="ARBA" id="ARBA00022989"/>
    </source>
</evidence>
<dbReference type="GO" id="GO:0097621">
    <property type="term" value="F:monoamine oxidase activity"/>
    <property type="evidence" value="ECO:0007669"/>
    <property type="project" value="UniProtKB-EC"/>
</dbReference>
<evidence type="ECO:0000256" key="10">
    <source>
        <dbReference type="ARBA" id="ARBA00023128"/>
    </source>
</evidence>
<protein>
    <recommendedName>
        <fullName evidence="14">Amine oxidase</fullName>
        <ecNumber evidence="14">1.4.3.-</ecNumber>
    </recommendedName>
</protein>
<keyword evidence="10" id="KW-0496">Mitochondrion</keyword>
<dbReference type="PRINTS" id="PR00757">
    <property type="entry name" value="AMINEOXDASEF"/>
</dbReference>
<keyword evidence="8 14" id="KW-1133">Transmembrane helix</keyword>
<keyword evidence="9 14" id="KW-0560">Oxidoreductase</keyword>
<evidence type="ECO:0000256" key="6">
    <source>
        <dbReference type="ARBA" id="ARBA00022787"/>
    </source>
</evidence>
<evidence type="ECO:0000256" key="14">
    <source>
        <dbReference type="RuleBase" id="RU362067"/>
    </source>
</evidence>
<evidence type="ECO:0000256" key="9">
    <source>
        <dbReference type="ARBA" id="ARBA00023002"/>
    </source>
</evidence>
<feature type="non-terminal residue" evidence="16">
    <location>
        <position position="574"/>
    </location>
</feature>
<dbReference type="GO" id="GO:0050660">
    <property type="term" value="F:flavin adenine dinucleotide binding"/>
    <property type="evidence" value="ECO:0007669"/>
    <property type="project" value="TreeGrafter"/>
</dbReference>
<evidence type="ECO:0000256" key="11">
    <source>
        <dbReference type="ARBA" id="ARBA00023136"/>
    </source>
</evidence>
<accession>A0A0P7XAQ5</accession>
<comment type="catalytic activity">
    <reaction evidence="12">
        <text>a secondary aliphatic amine + O2 + H2O = a primary amine + an aldehyde + H2O2</text>
        <dbReference type="Rhea" id="RHEA:26414"/>
        <dbReference type="ChEBI" id="CHEBI:15377"/>
        <dbReference type="ChEBI" id="CHEBI:15379"/>
        <dbReference type="ChEBI" id="CHEBI:16240"/>
        <dbReference type="ChEBI" id="CHEBI:17478"/>
        <dbReference type="ChEBI" id="CHEBI:58855"/>
        <dbReference type="ChEBI" id="CHEBI:65296"/>
        <dbReference type="EC" id="1.4.3.4"/>
    </reaction>
</comment>
<evidence type="ECO:0000256" key="1">
    <source>
        <dbReference type="ARBA" id="ARBA00001974"/>
    </source>
</evidence>
<keyword evidence="6" id="KW-1000">Mitochondrion outer membrane</keyword>
<evidence type="ECO:0000259" key="15">
    <source>
        <dbReference type="Pfam" id="PF01593"/>
    </source>
</evidence>
<dbReference type="AlphaFoldDB" id="A0A0P7XAQ5"/>
<keyword evidence="7 14" id="KW-0274">FAD</keyword>
<evidence type="ECO:0000313" key="16">
    <source>
        <dbReference type="EMBL" id="KPP71830.1"/>
    </source>
</evidence>
<name>A0A0P7XAQ5_SCLFO</name>
<comment type="similarity">
    <text evidence="3 14">Belongs to the flavin monoamine oxidase family.</text>
</comment>
<comment type="cofactor">
    <cofactor evidence="1 14">
        <name>FAD</name>
        <dbReference type="ChEBI" id="CHEBI:57692"/>
    </cofactor>
</comment>
<feature type="transmembrane region" description="Helical" evidence="14">
    <location>
        <begin position="467"/>
        <end position="493"/>
    </location>
</feature>
<feature type="binding site" evidence="13">
    <location>
        <position position="222"/>
    </location>
    <ligand>
        <name>FAD</name>
        <dbReference type="ChEBI" id="CHEBI:57692"/>
    </ligand>
</feature>
<evidence type="ECO:0000256" key="3">
    <source>
        <dbReference type="ARBA" id="ARBA00005995"/>
    </source>
</evidence>
<dbReference type="GO" id="GO:0009308">
    <property type="term" value="P:amine metabolic process"/>
    <property type="evidence" value="ECO:0007669"/>
    <property type="project" value="UniProtKB-ARBA"/>
</dbReference>
<dbReference type="SUPFAM" id="SSF51905">
    <property type="entry name" value="FAD/NAD(P)-binding domain"/>
    <property type="match status" value="1"/>
</dbReference>
<feature type="binding site" evidence="13">
    <location>
        <begin position="21"/>
        <end position="22"/>
    </location>
    <ligand>
        <name>FAD</name>
        <dbReference type="ChEBI" id="CHEBI:57692"/>
    </ligand>
</feature>
<dbReference type="Gene3D" id="3.50.50.60">
    <property type="entry name" value="FAD/NAD(P)-binding domain"/>
    <property type="match status" value="1"/>
</dbReference>